<dbReference type="InterPro" id="IPR006187">
    <property type="entry name" value="Claudin"/>
</dbReference>
<comment type="subcellular location">
    <subcellularLocation>
        <location evidence="1">Cell junction</location>
        <location evidence="1">Tight junction</location>
    </subcellularLocation>
    <subcellularLocation>
        <location evidence="2">Cell membrane</location>
        <topology evidence="2">Multi-pass membrane protein</topology>
    </subcellularLocation>
</comment>
<sequence length="324" mass="34680">MILQQSPERGPPGQALRDLRAASGAPRGLDASSPPRGAVPMSTKRRLEEEQEPLRKQFLSEENMATHFSRLSLHNDHPYCSPPMAFPPTLSPLSAAPLSFNLTMASAGLQILGIILTLLGWVNALVSCALPLWKVTAFIGNSIVVAQVVWEGLWMSCVVQSTGQMQCKVYDSMLALPQDLQAARALCVITLLITLVGLLIYLGGAKCTTCVEDKDSKARLVLTSGIIFVIAGVLTLIPICWTAHAIIQDFYNPLVAEAQKRELGASLYLGWAASGLLLLGGGLLCCTCPSGGSQGSNHYLARYSASAPRANSQGPSEYPTKNYV</sequence>
<dbReference type="InterPro" id="IPR003925">
    <property type="entry name" value="Claudin6"/>
</dbReference>
<feature type="transmembrane region" description="Helical" evidence="11">
    <location>
        <begin position="182"/>
        <end position="204"/>
    </location>
</feature>
<dbReference type="Proteomes" id="UP000010552">
    <property type="component" value="Unassembled WGS sequence"/>
</dbReference>
<dbReference type="FunCoup" id="L5KJN8">
    <property type="interactions" value="128"/>
</dbReference>
<dbReference type="STRING" id="9402.L5KJN8"/>
<evidence type="ECO:0000256" key="5">
    <source>
        <dbReference type="ARBA" id="ARBA00022475"/>
    </source>
</evidence>
<dbReference type="InterPro" id="IPR017974">
    <property type="entry name" value="Claudin_CS"/>
</dbReference>
<dbReference type="FunFam" id="1.20.140.150:FF:000001">
    <property type="entry name" value="Claudin"/>
    <property type="match status" value="1"/>
</dbReference>
<feature type="transmembrane region" description="Helical" evidence="11">
    <location>
        <begin position="111"/>
        <end position="133"/>
    </location>
</feature>
<keyword evidence="8 11" id="KW-1133">Transmembrane helix</keyword>
<dbReference type="InterPro" id="IPR029195">
    <property type="entry name" value="HCFC1R1"/>
</dbReference>
<evidence type="ECO:0000256" key="8">
    <source>
        <dbReference type="ARBA" id="ARBA00022989"/>
    </source>
</evidence>
<evidence type="ECO:0000256" key="1">
    <source>
        <dbReference type="ARBA" id="ARBA00004435"/>
    </source>
</evidence>
<evidence type="ECO:0000256" key="3">
    <source>
        <dbReference type="ARBA" id="ARBA00008295"/>
    </source>
</evidence>
<dbReference type="eggNOG" id="ENOG502QSCN">
    <property type="taxonomic scope" value="Eukaryota"/>
</dbReference>
<dbReference type="InParanoid" id="L5KJN8"/>
<evidence type="ECO:0000256" key="4">
    <source>
        <dbReference type="ARBA" id="ARBA00022427"/>
    </source>
</evidence>
<feature type="transmembrane region" description="Helical" evidence="11">
    <location>
        <begin position="225"/>
        <end position="247"/>
    </location>
</feature>
<dbReference type="InterPro" id="IPR004031">
    <property type="entry name" value="PMP22/EMP/MP20/Claudin"/>
</dbReference>
<gene>
    <name evidence="12" type="ORF">PAL_GLEAN10011652</name>
</gene>
<keyword evidence="6 11" id="KW-0812">Transmembrane</keyword>
<dbReference type="AlphaFoldDB" id="L5KJN8"/>
<keyword evidence="13" id="KW-1185">Reference proteome</keyword>
<dbReference type="GO" id="GO:0005923">
    <property type="term" value="C:bicellular tight junction"/>
    <property type="evidence" value="ECO:0007669"/>
    <property type="project" value="UniProtKB-SubCell"/>
</dbReference>
<evidence type="ECO:0000256" key="6">
    <source>
        <dbReference type="ARBA" id="ARBA00022692"/>
    </source>
</evidence>
<dbReference type="PRINTS" id="PR01445">
    <property type="entry name" value="CLAUDIN6"/>
</dbReference>
<evidence type="ECO:0000313" key="12">
    <source>
        <dbReference type="EMBL" id="ELK10748.1"/>
    </source>
</evidence>
<evidence type="ECO:0000256" key="7">
    <source>
        <dbReference type="ARBA" id="ARBA00022949"/>
    </source>
</evidence>
<keyword evidence="7" id="KW-0965">Cell junction</keyword>
<feature type="region of interest" description="Disordered" evidence="10">
    <location>
        <begin position="1"/>
        <end position="52"/>
    </location>
</feature>
<evidence type="ECO:0000256" key="10">
    <source>
        <dbReference type="SAM" id="MobiDB-lite"/>
    </source>
</evidence>
<keyword evidence="4" id="KW-0796">Tight junction</keyword>
<feature type="transmembrane region" description="Helical" evidence="11">
    <location>
        <begin position="267"/>
        <end position="286"/>
    </location>
</feature>
<dbReference type="GO" id="GO:0005886">
    <property type="term" value="C:plasma membrane"/>
    <property type="evidence" value="ECO:0007669"/>
    <property type="project" value="UniProtKB-SubCell"/>
</dbReference>
<dbReference type="PROSITE" id="PS01346">
    <property type="entry name" value="CLAUDIN"/>
    <property type="match status" value="1"/>
</dbReference>
<proteinExistence type="inferred from homology"/>
<dbReference type="Pfam" id="PF15226">
    <property type="entry name" value="HPIP"/>
    <property type="match status" value="1"/>
</dbReference>
<name>L5KJN8_PTEAL</name>
<dbReference type="EMBL" id="KB030715">
    <property type="protein sequence ID" value="ELK10748.1"/>
    <property type="molecule type" value="Genomic_DNA"/>
</dbReference>
<dbReference type="PANTHER" id="PTHR12002">
    <property type="entry name" value="CLAUDIN"/>
    <property type="match status" value="1"/>
</dbReference>
<keyword evidence="5" id="KW-1003">Cell membrane</keyword>
<evidence type="ECO:0000313" key="13">
    <source>
        <dbReference type="Proteomes" id="UP000010552"/>
    </source>
</evidence>
<evidence type="ECO:0000256" key="9">
    <source>
        <dbReference type="ARBA" id="ARBA00023136"/>
    </source>
</evidence>
<evidence type="ECO:0000256" key="11">
    <source>
        <dbReference type="SAM" id="Phobius"/>
    </source>
</evidence>
<dbReference type="Pfam" id="PF00822">
    <property type="entry name" value="PMP22_Claudin"/>
    <property type="match status" value="1"/>
</dbReference>
<dbReference type="Gene3D" id="1.20.140.150">
    <property type="match status" value="1"/>
</dbReference>
<comment type="similarity">
    <text evidence="3">Belongs to the claudin family.</text>
</comment>
<dbReference type="GO" id="GO:0005198">
    <property type="term" value="F:structural molecule activity"/>
    <property type="evidence" value="ECO:0007669"/>
    <property type="project" value="InterPro"/>
</dbReference>
<dbReference type="PRINTS" id="PR01077">
    <property type="entry name" value="CLAUDIN"/>
</dbReference>
<reference evidence="13" key="1">
    <citation type="journal article" date="2013" name="Science">
        <title>Comparative analysis of bat genomes provides insight into the evolution of flight and immunity.</title>
        <authorList>
            <person name="Zhang G."/>
            <person name="Cowled C."/>
            <person name="Shi Z."/>
            <person name="Huang Z."/>
            <person name="Bishop-Lilly K.A."/>
            <person name="Fang X."/>
            <person name="Wynne J.W."/>
            <person name="Xiong Z."/>
            <person name="Baker M.L."/>
            <person name="Zhao W."/>
            <person name="Tachedjian M."/>
            <person name="Zhu Y."/>
            <person name="Zhou P."/>
            <person name="Jiang X."/>
            <person name="Ng J."/>
            <person name="Yang L."/>
            <person name="Wu L."/>
            <person name="Xiao J."/>
            <person name="Feng Y."/>
            <person name="Chen Y."/>
            <person name="Sun X."/>
            <person name="Zhang Y."/>
            <person name="Marsh G.A."/>
            <person name="Crameri G."/>
            <person name="Broder C.C."/>
            <person name="Frey K.G."/>
            <person name="Wang L.F."/>
            <person name="Wang J."/>
        </authorList>
    </citation>
    <scope>NUCLEOTIDE SEQUENCE [LARGE SCALE GENOMIC DNA]</scope>
</reference>
<protein>
    <submittedName>
        <fullName evidence="12">Claudin-6</fullName>
    </submittedName>
</protein>
<evidence type="ECO:0000256" key="2">
    <source>
        <dbReference type="ARBA" id="ARBA00004651"/>
    </source>
</evidence>
<keyword evidence="9 11" id="KW-0472">Membrane</keyword>
<accession>L5KJN8</accession>
<organism evidence="12 13">
    <name type="scientific">Pteropus alecto</name>
    <name type="common">Black flying fox</name>
    <dbReference type="NCBI Taxonomy" id="9402"/>
    <lineage>
        <taxon>Eukaryota</taxon>
        <taxon>Metazoa</taxon>
        <taxon>Chordata</taxon>
        <taxon>Craniata</taxon>
        <taxon>Vertebrata</taxon>
        <taxon>Euteleostomi</taxon>
        <taxon>Mammalia</taxon>
        <taxon>Eutheria</taxon>
        <taxon>Laurasiatheria</taxon>
        <taxon>Chiroptera</taxon>
        <taxon>Yinpterochiroptera</taxon>
        <taxon>Pteropodoidea</taxon>
        <taxon>Pteropodidae</taxon>
        <taxon>Pteropodinae</taxon>
        <taxon>Pteropus</taxon>
    </lineage>
</organism>